<gene>
    <name evidence="1" type="ORF">HNP33_004239</name>
</gene>
<dbReference type="Pfam" id="PF00300">
    <property type="entry name" value="His_Phos_1"/>
    <property type="match status" value="1"/>
</dbReference>
<dbReference type="Proteomes" id="UP000562492">
    <property type="component" value="Unassembled WGS sequence"/>
</dbReference>
<reference evidence="1 2" key="1">
    <citation type="submission" date="2020-08" db="EMBL/GenBank/DDBJ databases">
        <title>Functional genomics of gut bacteria from endangered species of beetles.</title>
        <authorList>
            <person name="Carlos-Shanley C."/>
        </authorList>
    </citation>
    <scope>NUCLEOTIDE SEQUENCE [LARGE SCALE GENOMIC DNA]</scope>
    <source>
        <strain evidence="1 2">S00124</strain>
    </source>
</reference>
<sequence length="193" mass="21274">MNLPQRLSPPVLWLQRHAQPLVAPGVCYGRSNLAADDNATTAAAVALQQAWRAEGLEPGEVWHSPLQRCEHLALNLQAIEPVFTLKPNPDLAEMDFGNWEGLRWDAIARAEMNAWTADFWNHAPGGGESLAAMMARVNRALTAARSQSQATGQPVLWLTHAGVAQCAHWLITRGERQPTAKDWPSVKLAYGEW</sequence>
<feature type="non-terminal residue" evidence="1">
    <location>
        <position position="193"/>
    </location>
</feature>
<evidence type="ECO:0000313" key="1">
    <source>
        <dbReference type="EMBL" id="MBB6580108.1"/>
    </source>
</evidence>
<dbReference type="InterPro" id="IPR029033">
    <property type="entry name" value="His_PPase_superfam"/>
</dbReference>
<comment type="caution">
    <text evidence="1">The sequence shown here is derived from an EMBL/GenBank/DDBJ whole genome shotgun (WGS) entry which is preliminary data.</text>
</comment>
<dbReference type="Gene3D" id="3.40.50.1240">
    <property type="entry name" value="Phosphoglycerate mutase-like"/>
    <property type="match status" value="1"/>
</dbReference>
<keyword evidence="2" id="KW-1185">Reference proteome</keyword>
<dbReference type="SUPFAM" id="SSF53254">
    <property type="entry name" value="Phosphoglycerate mutase-like"/>
    <property type="match status" value="1"/>
</dbReference>
<dbReference type="GO" id="GO:0043755">
    <property type="term" value="F:alpha-ribazole phosphatase activity"/>
    <property type="evidence" value="ECO:0007669"/>
    <property type="project" value="UniProtKB-EC"/>
</dbReference>
<dbReference type="RefSeq" id="WP_325064970.1">
    <property type="nucleotide sequence ID" value="NZ_JACHKZ010000059.1"/>
</dbReference>
<dbReference type="EC" id="3.1.3.73" evidence="1"/>
<dbReference type="EMBL" id="JACHKZ010000059">
    <property type="protein sequence ID" value="MBB6580108.1"/>
    <property type="molecule type" value="Genomic_DNA"/>
</dbReference>
<evidence type="ECO:0000313" key="2">
    <source>
        <dbReference type="Proteomes" id="UP000562492"/>
    </source>
</evidence>
<keyword evidence="1" id="KW-0378">Hydrolase</keyword>
<proteinExistence type="predicted"/>
<name>A0ABR6RM43_9BURK</name>
<dbReference type="InterPro" id="IPR013078">
    <property type="entry name" value="His_Pase_superF_clade-1"/>
</dbReference>
<accession>A0ABR6RM43</accession>
<organism evidence="1 2">
    <name type="scientific">Comamonas odontotermitis</name>
    <dbReference type="NCBI Taxonomy" id="379895"/>
    <lineage>
        <taxon>Bacteria</taxon>
        <taxon>Pseudomonadati</taxon>
        <taxon>Pseudomonadota</taxon>
        <taxon>Betaproteobacteria</taxon>
        <taxon>Burkholderiales</taxon>
        <taxon>Comamonadaceae</taxon>
        <taxon>Comamonas</taxon>
    </lineage>
</organism>
<protein>
    <submittedName>
        <fullName evidence="1">Alpha-ribazole phosphatase</fullName>
        <ecNumber evidence="1">3.1.3.73</ecNumber>
    </submittedName>
</protein>